<feature type="domain" description="Glutamate/phenylalanine/leucine/valine/L-tryptophan dehydrogenase C-terminal" evidence="9">
    <location>
        <begin position="236"/>
        <end position="547"/>
    </location>
</feature>
<reference evidence="12" key="1">
    <citation type="submission" date="2017-02" db="UniProtKB">
        <authorList>
            <consortium name="WormBaseParasite"/>
        </authorList>
    </citation>
    <scope>IDENTIFICATION</scope>
</reference>
<comment type="subcellular location">
    <subcellularLocation>
        <location evidence="1">Mitochondrion</location>
    </subcellularLocation>
</comment>
<dbReference type="AlphaFoldDB" id="A0A0M3K4H2"/>
<dbReference type="InterPro" id="IPR006097">
    <property type="entry name" value="Glu/Leu/Phe/Val/Trp_DH_dimer"/>
</dbReference>
<protein>
    <recommendedName>
        <fullName evidence="3">glutamate dehydrogenase [NAD(P)(+)]</fullName>
        <ecNumber evidence="3">1.4.1.3</ecNumber>
    </recommendedName>
</protein>
<dbReference type="GO" id="GO:0006538">
    <property type="term" value="P:L-glutamate catabolic process"/>
    <property type="evidence" value="ECO:0007669"/>
    <property type="project" value="TreeGrafter"/>
</dbReference>
<evidence type="ECO:0000259" key="9">
    <source>
        <dbReference type="SMART" id="SM00839"/>
    </source>
</evidence>
<dbReference type="Proteomes" id="UP000267096">
    <property type="component" value="Unassembled WGS sequence"/>
</dbReference>
<dbReference type="InterPro" id="IPR046346">
    <property type="entry name" value="Aminoacid_DH-like_N_sf"/>
</dbReference>
<evidence type="ECO:0000313" key="10">
    <source>
        <dbReference type="EMBL" id="VDK54672.1"/>
    </source>
</evidence>
<dbReference type="GO" id="GO:0005739">
    <property type="term" value="C:mitochondrion"/>
    <property type="evidence" value="ECO:0007669"/>
    <property type="project" value="UniProtKB-SubCell"/>
</dbReference>
<proteinExistence type="inferred from homology"/>
<evidence type="ECO:0000256" key="2">
    <source>
        <dbReference type="ARBA" id="ARBA00006382"/>
    </source>
</evidence>
<dbReference type="WBParaSite" id="ASIM_0001586301-mRNA-1">
    <property type="protein sequence ID" value="ASIM_0001586301-mRNA-1"/>
    <property type="gene ID" value="ASIM_0001586301"/>
</dbReference>
<dbReference type="Gene3D" id="3.40.50.720">
    <property type="entry name" value="NAD(P)-binding Rossmann-like Domain"/>
    <property type="match status" value="1"/>
</dbReference>
<dbReference type="SUPFAM" id="SSF53223">
    <property type="entry name" value="Aminoacid dehydrogenase-like, N-terminal domain"/>
    <property type="match status" value="1"/>
</dbReference>
<evidence type="ECO:0000256" key="3">
    <source>
        <dbReference type="ARBA" id="ARBA00012889"/>
    </source>
</evidence>
<accession>A0A0M3K4H2</accession>
<dbReference type="Pfam" id="PF00208">
    <property type="entry name" value="ELFV_dehydrog"/>
    <property type="match status" value="1"/>
</dbReference>
<dbReference type="InterPro" id="IPR006095">
    <property type="entry name" value="Glu/Leu/Phe/Val/Trp_DH"/>
</dbReference>
<dbReference type="SUPFAM" id="SSF51735">
    <property type="entry name" value="NAD(P)-binding Rossmann-fold domains"/>
    <property type="match status" value="1"/>
</dbReference>
<name>A0A0M3K4H2_ANISI</name>
<dbReference type="PANTHER" id="PTHR11606">
    <property type="entry name" value="GLUTAMATE DEHYDROGENASE"/>
    <property type="match status" value="1"/>
</dbReference>
<keyword evidence="5" id="KW-0496">Mitochondrion</keyword>
<dbReference type="Pfam" id="PF02812">
    <property type="entry name" value="ELFV_dehydrog_N"/>
    <property type="match status" value="1"/>
</dbReference>
<dbReference type="InterPro" id="IPR033524">
    <property type="entry name" value="Glu/Leu/Phe/Val_DH_AS"/>
</dbReference>
<dbReference type="OrthoDB" id="6718861at2759"/>
<evidence type="ECO:0000256" key="1">
    <source>
        <dbReference type="ARBA" id="ARBA00004173"/>
    </source>
</evidence>
<dbReference type="PANTHER" id="PTHR11606:SF13">
    <property type="entry name" value="GLUTAMATE DEHYDROGENASE 1, MITOCHONDRIAL"/>
    <property type="match status" value="1"/>
</dbReference>
<evidence type="ECO:0000256" key="7">
    <source>
        <dbReference type="ARBA" id="ARBA00048577"/>
    </source>
</evidence>
<evidence type="ECO:0000256" key="4">
    <source>
        <dbReference type="ARBA" id="ARBA00023002"/>
    </source>
</evidence>
<sequence>MSTPRTRVLSTGEPIEPVQQVFDQMKPIEEQLDPSFFLMVAYYFDKGAHVIQKKLVEECDIPSMSKDDKQNFVEGVLTSIKPANKVLYITFPLRRDNGRYEMIEGWRAQHSDHKTPVKGGIRYAENVNEDEVKALSALMSYKCAAVDVPFGGAKGGVKIDPRKYSVYELEKITRRFTLELCKKGFLGPGIDVPAPDMGTGEREMAWMADTYSHTIGYTDNDAYACCTGKPLITGGIHGRTAATGRGVWRGLETFMNDADYMKKVGLKPGLVGKTFIIQGFGNVGSYTAHFLTNAGAICVGVQEWNASLQNPKGIDADALMAYVKEKKTVKGFPGAKAFEPFGELIYEQCDILVPAACEKTIHMMNAAKIKAKVIAEAANGPMTPGAEKILLERGDCLILPDMFMNSGGVTVSFFEWLKNLNHVSFGPRKRASPIGTNSMYHTAFCNNFNTNHMNNVCTSKSSGSVQESLEKEFGRKIKIEPAASLKERIFSSDEEEEIVNSGLEYTMQRSAKAIMNTARKYKLGLDLRTAAYANAIEKIYKTYKTSGFGFS</sequence>
<reference evidence="10 11" key="2">
    <citation type="submission" date="2018-11" db="EMBL/GenBank/DDBJ databases">
        <authorList>
            <consortium name="Pathogen Informatics"/>
        </authorList>
    </citation>
    <scope>NUCLEOTIDE SEQUENCE [LARGE SCALE GENOMIC DNA]</scope>
</reference>
<dbReference type="PROSITE" id="PS00074">
    <property type="entry name" value="GLFV_DEHYDROGENASE"/>
    <property type="match status" value="1"/>
</dbReference>
<comment type="catalytic activity">
    <reaction evidence="7">
        <text>L-glutamate + NADP(+) + H2O = 2-oxoglutarate + NH4(+) + NADPH + H(+)</text>
        <dbReference type="Rhea" id="RHEA:11612"/>
        <dbReference type="ChEBI" id="CHEBI:15377"/>
        <dbReference type="ChEBI" id="CHEBI:15378"/>
        <dbReference type="ChEBI" id="CHEBI:16810"/>
        <dbReference type="ChEBI" id="CHEBI:28938"/>
        <dbReference type="ChEBI" id="CHEBI:29985"/>
        <dbReference type="ChEBI" id="CHEBI:57783"/>
        <dbReference type="ChEBI" id="CHEBI:58349"/>
        <dbReference type="EC" id="1.4.1.3"/>
    </reaction>
</comment>
<comment type="catalytic activity">
    <reaction evidence="6">
        <text>L-glutamate + NAD(+) + H2O = 2-oxoglutarate + NH4(+) + NADH + H(+)</text>
        <dbReference type="Rhea" id="RHEA:15133"/>
        <dbReference type="ChEBI" id="CHEBI:15377"/>
        <dbReference type="ChEBI" id="CHEBI:15378"/>
        <dbReference type="ChEBI" id="CHEBI:16810"/>
        <dbReference type="ChEBI" id="CHEBI:28938"/>
        <dbReference type="ChEBI" id="CHEBI:29985"/>
        <dbReference type="ChEBI" id="CHEBI:57540"/>
        <dbReference type="ChEBI" id="CHEBI:57945"/>
        <dbReference type="EC" id="1.4.1.3"/>
    </reaction>
</comment>
<gene>
    <name evidence="10" type="ORF">ASIM_LOCUS15270</name>
</gene>
<organism evidence="12">
    <name type="scientific">Anisakis simplex</name>
    <name type="common">Herring worm</name>
    <dbReference type="NCBI Taxonomy" id="6269"/>
    <lineage>
        <taxon>Eukaryota</taxon>
        <taxon>Metazoa</taxon>
        <taxon>Ecdysozoa</taxon>
        <taxon>Nematoda</taxon>
        <taxon>Chromadorea</taxon>
        <taxon>Rhabditida</taxon>
        <taxon>Spirurina</taxon>
        <taxon>Ascaridomorpha</taxon>
        <taxon>Ascaridoidea</taxon>
        <taxon>Anisakidae</taxon>
        <taxon>Anisakis</taxon>
        <taxon>Anisakis simplex complex</taxon>
    </lineage>
</organism>
<dbReference type="PRINTS" id="PR00082">
    <property type="entry name" value="GLFDHDRGNASE"/>
</dbReference>
<dbReference type="EMBL" id="UYRR01032218">
    <property type="protein sequence ID" value="VDK54672.1"/>
    <property type="molecule type" value="Genomic_DNA"/>
</dbReference>
<evidence type="ECO:0000256" key="5">
    <source>
        <dbReference type="ARBA" id="ARBA00023128"/>
    </source>
</evidence>
<evidence type="ECO:0000313" key="11">
    <source>
        <dbReference type="Proteomes" id="UP000267096"/>
    </source>
</evidence>
<dbReference type="InterPro" id="IPR006096">
    <property type="entry name" value="Glu/Leu/Phe/Val/Trp_DH_C"/>
</dbReference>
<evidence type="ECO:0000256" key="6">
    <source>
        <dbReference type="ARBA" id="ARBA00047867"/>
    </source>
</evidence>
<dbReference type="FunFam" id="3.40.50.720:FF:000100">
    <property type="entry name" value="Glutamate dehydrogenase 1, mitochondrial"/>
    <property type="match status" value="1"/>
</dbReference>
<evidence type="ECO:0000313" key="12">
    <source>
        <dbReference type="WBParaSite" id="ASIM_0001586301-mRNA-1"/>
    </source>
</evidence>
<comment type="similarity">
    <text evidence="2 8">Belongs to the Glu/Leu/Phe/Val dehydrogenases family.</text>
</comment>
<dbReference type="Gene3D" id="3.40.50.10860">
    <property type="entry name" value="Leucine Dehydrogenase, chain A, domain 1"/>
    <property type="match status" value="1"/>
</dbReference>
<dbReference type="Gene3D" id="1.10.287.140">
    <property type="match status" value="1"/>
</dbReference>
<dbReference type="InterPro" id="IPR036291">
    <property type="entry name" value="NAD(P)-bd_dom_sf"/>
</dbReference>
<dbReference type="CDD" id="cd01076">
    <property type="entry name" value="NAD_bind_1_Glu_DH"/>
    <property type="match status" value="1"/>
</dbReference>
<dbReference type="EC" id="1.4.1.3" evidence="3"/>
<dbReference type="InterPro" id="IPR033922">
    <property type="entry name" value="NAD_bind_Glu_DH"/>
</dbReference>
<evidence type="ECO:0000256" key="8">
    <source>
        <dbReference type="RuleBase" id="RU004417"/>
    </source>
</evidence>
<keyword evidence="11" id="KW-1185">Reference proteome</keyword>
<dbReference type="SMART" id="SM00839">
    <property type="entry name" value="ELFV_dehydrog"/>
    <property type="match status" value="1"/>
</dbReference>
<dbReference type="GO" id="GO:0004352">
    <property type="term" value="F:glutamate dehydrogenase (NAD+) activity"/>
    <property type="evidence" value="ECO:0007669"/>
    <property type="project" value="TreeGrafter"/>
</dbReference>
<keyword evidence="4 8" id="KW-0560">Oxidoreductase</keyword>